<dbReference type="Pfam" id="PF02834">
    <property type="entry name" value="LigT_PEase"/>
    <property type="match status" value="1"/>
</dbReference>
<keyword evidence="5" id="KW-1185">Reference proteome</keyword>
<evidence type="ECO:0000313" key="4">
    <source>
        <dbReference type="EMBL" id="AEW06006.1"/>
    </source>
</evidence>
<dbReference type="InterPro" id="IPR009097">
    <property type="entry name" value="Cyclic_Pdiesterase"/>
</dbReference>
<dbReference type="Proteomes" id="UP000005439">
    <property type="component" value="Chromosome"/>
</dbReference>
<comment type="function">
    <text evidence="2">Hydrolyzes RNA 2',3'-cyclic phosphodiester to an RNA 2'-phosphomonoester.</text>
</comment>
<dbReference type="NCBIfam" id="TIGR02258">
    <property type="entry name" value="2_5_ligase"/>
    <property type="match status" value="1"/>
</dbReference>
<dbReference type="GO" id="GO:0008664">
    <property type="term" value="F:RNA 2',3'-cyclic 3'-phosphodiesterase activity"/>
    <property type="evidence" value="ECO:0007669"/>
    <property type="project" value="UniProtKB-EC"/>
</dbReference>
<dbReference type="PANTHER" id="PTHR35561">
    <property type="entry name" value="RNA 2',3'-CYCLIC PHOSPHODIESTERASE"/>
    <property type="match status" value="1"/>
</dbReference>
<keyword evidence="4" id="KW-0436">Ligase</keyword>
<name>G8TWL7_SULAD</name>
<dbReference type="PANTHER" id="PTHR35561:SF1">
    <property type="entry name" value="RNA 2',3'-CYCLIC PHOSPHODIESTERASE"/>
    <property type="match status" value="1"/>
</dbReference>
<reference evidence="4 5" key="2">
    <citation type="journal article" date="2012" name="Stand. Genomic Sci.">
        <title>Complete genome sequence of the moderately thermophilic mineral-sulfide-oxidizing firmicute Sulfobacillus acidophilus type strain (NAL(T)).</title>
        <authorList>
            <person name="Anderson I."/>
            <person name="Chertkov O."/>
            <person name="Chen A."/>
            <person name="Saunders E."/>
            <person name="Lapidus A."/>
            <person name="Nolan M."/>
            <person name="Lucas S."/>
            <person name="Hammon N."/>
            <person name="Deshpande S."/>
            <person name="Cheng J.F."/>
            <person name="Han C."/>
            <person name="Tapia R."/>
            <person name="Goodwin L.A."/>
            <person name="Pitluck S."/>
            <person name="Liolios K."/>
            <person name="Pagani I."/>
            <person name="Ivanova N."/>
            <person name="Mikhailova N."/>
            <person name="Pati A."/>
            <person name="Palaniappan K."/>
            <person name="Land M."/>
            <person name="Pan C."/>
            <person name="Rohde M."/>
            <person name="Pukall R."/>
            <person name="Goker M."/>
            <person name="Detter J.C."/>
            <person name="Woyke T."/>
            <person name="Bristow J."/>
            <person name="Eisen J.A."/>
            <person name="Markowitz V."/>
            <person name="Hugenholtz P."/>
            <person name="Kyrpides N.C."/>
            <person name="Klenk H.P."/>
            <person name="Mavromatis K."/>
        </authorList>
    </citation>
    <scope>NUCLEOTIDE SEQUENCE [LARGE SCALE GENOMIC DNA]</scope>
    <source>
        <strain evidence="5">ATCC 700253 / DSM 10332 / NAL</strain>
    </source>
</reference>
<reference evidence="5" key="1">
    <citation type="submission" date="2011-12" db="EMBL/GenBank/DDBJ databases">
        <title>The complete genome of chromosome of Sulfobacillus acidophilus DSM 10332.</title>
        <authorList>
            <person name="Lucas S."/>
            <person name="Han J."/>
            <person name="Lapidus A."/>
            <person name="Bruce D."/>
            <person name="Goodwin L."/>
            <person name="Pitluck S."/>
            <person name="Peters L."/>
            <person name="Kyrpides N."/>
            <person name="Mavromatis K."/>
            <person name="Ivanova N."/>
            <person name="Mikhailova N."/>
            <person name="Chertkov O."/>
            <person name="Saunders E."/>
            <person name="Detter J.C."/>
            <person name="Tapia R."/>
            <person name="Han C."/>
            <person name="Land M."/>
            <person name="Hauser L."/>
            <person name="Markowitz V."/>
            <person name="Cheng J.-F."/>
            <person name="Hugenholtz P."/>
            <person name="Woyke T."/>
            <person name="Wu D."/>
            <person name="Pukall R."/>
            <person name="Gehrich-Schroeter G."/>
            <person name="Schneider S."/>
            <person name="Klenk H.-P."/>
            <person name="Eisen J.A."/>
        </authorList>
    </citation>
    <scope>NUCLEOTIDE SEQUENCE [LARGE SCALE GENOMIC DNA]</scope>
    <source>
        <strain evidence="5">ATCC 700253 / DSM 10332 / NAL</strain>
    </source>
</reference>
<dbReference type="HOGENOM" id="CLU_081251_3_4_9"/>
<dbReference type="EC" id="3.1.4.58" evidence="2"/>
<gene>
    <name evidence="4" type="ordered locus">Sulac_2544</name>
</gene>
<dbReference type="GO" id="GO:0016874">
    <property type="term" value="F:ligase activity"/>
    <property type="evidence" value="ECO:0007669"/>
    <property type="project" value="UniProtKB-KW"/>
</dbReference>
<accession>G8TWL7</accession>
<feature type="active site" description="Proton acceptor" evidence="2">
    <location>
        <position position="134"/>
    </location>
</feature>
<evidence type="ECO:0000313" key="5">
    <source>
        <dbReference type="Proteomes" id="UP000005439"/>
    </source>
</evidence>
<dbReference type="GO" id="GO:0004113">
    <property type="term" value="F:2',3'-cyclic-nucleotide 3'-phosphodiesterase activity"/>
    <property type="evidence" value="ECO:0007669"/>
    <property type="project" value="InterPro"/>
</dbReference>
<dbReference type="EMBL" id="CP003179">
    <property type="protein sequence ID" value="AEW06006.1"/>
    <property type="molecule type" value="Genomic_DNA"/>
</dbReference>
<comment type="catalytic activity">
    <reaction evidence="2">
        <text>a 3'-end 2',3'-cyclophospho-ribonucleotide-RNA + H2O = a 3'-end 2'-phospho-ribonucleotide-RNA + H(+)</text>
        <dbReference type="Rhea" id="RHEA:11828"/>
        <dbReference type="Rhea" id="RHEA-COMP:10464"/>
        <dbReference type="Rhea" id="RHEA-COMP:17353"/>
        <dbReference type="ChEBI" id="CHEBI:15377"/>
        <dbReference type="ChEBI" id="CHEBI:15378"/>
        <dbReference type="ChEBI" id="CHEBI:83064"/>
        <dbReference type="ChEBI" id="CHEBI:173113"/>
        <dbReference type="EC" id="3.1.4.58"/>
    </reaction>
</comment>
<feature type="short sequence motif" description="HXTX 1" evidence="2">
    <location>
        <begin position="49"/>
        <end position="52"/>
    </location>
</feature>
<comment type="similarity">
    <text evidence="2">Belongs to the 2H phosphoesterase superfamily. ThpR family.</text>
</comment>
<dbReference type="InterPro" id="IPR004175">
    <property type="entry name" value="RNA_CPDase"/>
</dbReference>
<feature type="short sequence motif" description="HXTX 2" evidence="2">
    <location>
        <begin position="134"/>
        <end position="137"/>
    </location>
</feature>
<dbReference type="KEGG" id="sap:Sulac_2544"/>
<protein>
    <recommendedName>
        <fullName evidence="2">RNA 2',3'-cyclic phosphodiesterase</fullName>
        <shortName evidence="2">RNA 2',3'-CPDase</shortName>
        <ecNumber evidence="2">3.1.4.58</ecNumber>
    </recommendedName>
</protein>
<evidence type="ECO:0000256" key="1">
    <source>
        <dbReference type="ARBA" id="ARBA00022801"/>
    </source>
</evidence>
<feature type="domain" description="Phosphoesterase HXTX" evidence="3">
    <location>
        <begin position="24"/>
        <end position="99"/>
    </location>
</feature>
<keyword evidence="1 2" id="KW-0378">Hydrolase</keyword>
<dbReference type="InterPro" id="IPR014051">
    <property type="entry name" value="Phosphoesterase_HXTX"/>
</dbReference>
<feature type="active site" description="Proton donor" evidence="2">
    <location>
        <position position="49"/>
    </location>
</feature>
<evidence type="ECO:0000259" key="3">
    <source>
        <dbReference type="Pfam" id="PF02834"/>
    </source>
</evidence>
<dbReference type="Gene3D" id="3.90.1140.10">
    <property type="entry name" value="Cyclic phosphodiesterase"/>
    <property type="match status" value="1"/>
</dbReference>
<organism evidence="4 5">
    <name type="scientific">Sulfobacillus acidophilus (strain ATCC 700253 / DSM 10332 / NAL)</name>
    <dbReference type="NCBI Taxonomy" id="679936"/>
    <lineage>
        <taxon>Bacteria</taxon>
        <taxon>Bacillati</taxon>
        <taxon>Bacillota</taxon>
        <taxon>Clostridia</taxon>
        <taxon>Eubacteriales</taxon>
        <taxon>Clostridiales Family XVII. Incertae Sedis</taxon>
        <taxon>Sulfobacillus</taxon>
    </lineage>
</organism>
<dbReference type="SUPFAM" id="SSF55144">
    <property type="entry name" value="LigT-like"/>
    <property type="match status" value="1"/>
</dbReference>
<dbReference type="HAMAP" id="MF_01940">
    <property type="entry name" value="RNA_CPDase"/>
    <property type="match status" value="1"/>
</dbReference>
<evidence type="ECO:0000256" key="2">
    <source>
        <dbReference type="HAMAP-Rule" id="MF_01940"/>
    </source>
</evidence>
<sequence length="186" mass="20705">MRSVAGNPTVRLFVGSLLASADRQPFVEYQAALRHAGWQGAFVRPETLHLTYAFLGDTPVSAISEVIQRIEAVLPRQSLPVLWDVTGTFGPRARPRVLWAGSRRPALGLIEWARRIGDVLGPWIATSPGAWTPHVTLLRIKHVPDSSMRPVWHPFTTRVTAIQLIESRLTPDGPVYRVLTDFSLND</sequence>
<dbReference type="AlphaFoldDB" id="G8TWL7"/>
<proteinExistence type="inferred from homology"/>
<dbReference type="STRING" id="679936.Sulac_2544"/>
<dbReference type="PATRIC" id="fig|679936.5.peg.2632"/>